<sequence>MNNNNNSVLNILGGKPIYVLALAAAIFISWQGVMAVPIQIGSLIRGLGFSEQRSSFLGTLEITTMALVPILLALRIGRWSKPHVAIFGAVLVIAGQALSSVATNFPLLAGCRLAVGAGAGFIYGAACAAIAGHPRGDQMLAWGIALGQTALAAMLVTLPFTAQFGQQSGVFLALAVLALAFAPLLMKMPESLVRHSDDDTNRDSNMVSRGFLFFFFLALTCFNVGIGMMWGFLELRADELHLEPAAIGMVLAALPLGGVIGSGIAGLIGHRFGRMLPFCVALTSCTAACFTVALVEVELLLLISTFALGIFELFVMAFFIGTASSMDSRGRIATIAGGMTMLTYGLGPGLGGLLAYQLSASEIIIASGMICLAAAAIILPVSILLDRRGNAKPADVAEAATPA</sequence>
<dbReference type="EMBL" id="FNQO01000004">
    <property type="protein sequence ID" value="SEA42949.1"/>
    <property type="molecule type" value="Genomic_DNA"/>
</dbReference>
<evidence type="ECO:0000256" key="2">
    <source>
        <dbReference type="ARBA" id="ARBA00022475"/>
    </source>
</evidence>
<feature type="transmembrane region" description="Helical" evidence="6">
    <location>
        <begin position="275"/>
        <end position="295"/>
    </location>
</feature>
<evidence type="ECO:0000256" key="1">
    <source>
        <dbReference type="ARBA" id="ARBA00004651"/>
    </source>
</evidence>
<feature type="transmembrane region" description="Helical" evidence="6">
    <location>
        <begin position="168"/>
        <end position="186"/>
    </location>
</feature>
<feature type="transmembrane region" description="Helical" evidence="6">
    <location>
        <begin position="113"/>
        <end position="132"/>
    </location>
</feature>
<reference evidence="8" key="1">
    <citation type="submission" date="2016-10" db="EMBL/GenBank/DDBJ databases">
        <authorList>
            <person name="Varghese N."/>
            <person name="Submissions S."/>
        </authorList>
    </citation>
    <scope>NUCLEOTIDE SEQUENCE [LARGE SCALE GENOMIC DNA]</scope>
    <source>
        <strain evidence="8">CGMCC 1.10657</strain>
    </source>
</reference>
<feature type="transmembrane region" description="Helical" evidence="6">
    <location>
        <begin position="301"/>
        <end position="320"/>
    </location>
</feature>
<feature type="transmembrane region" description="Helical" evidence="6">
    <location>
        <begin position="245"/>
        <end position="268"/>
    </location>
</feature>
<dbReference type="GO" id="GO:0022857">
    <property type="term" value="F:transmembrane transporter activity"/>
    <property type="evidence" value="ECO:0007669"/>
    <property type="project" value="InterPro"/>
</dbReference>
<gene>
    <name evidence="7" type="ORF">SAMN05216562_3094</name>
</gene>
<dbReference type="InterPro" id="IPR036259">
    <property type="entry name" value="MFS_trans_sf"/>
</dbReference>
<feature type="transmembrane region" description="Helical" evidence="6">
    <location>
        <begin position="211"/>
        <end position="233"/>
    </location>
</feature>
<dbReference type="PANTHER" id="PTHR43124">
    <property type="entry name" value="PURINE EFFLUX PUMP PBUE"/>
    <property type="match status" value="1"/>
</dbReference>
<organism evidence="7 8">
    <name type="scientific">Microbulbifer marinus</name>
    <dbReference type="NCBI Taxonomy" id="658218"/>
    <lineage>
        <taxon>Bacteria</taxon>
        <taxon>Pseudomonadati</taxon>
        <taxon>Pseudomonadota</taxon>
        <taxon>Gammaproteobacteria</taxon>
        <taxon>Cellvibrionales</taxon>
        <taxon>Microbulbiferaceae</taxon>
        <taxon>Microbulbifer</taxon>
    </lineage>
</organism>
<keyword evidence="4 6" id="KW-1133">Transmembrane helix</keyword>
<proteinExistence type="predicted"/>
<feature type="transmembrane region" description="Helical" evidence="6">
    <location>
        <begin position="86"/>
        <end position="107"/>
    </location>
</feature>
<feature type="transmembrane region" description="Helical" evidence="6">
    <location>
        <begin position="17"/>
        <end position="36"/>
    </location>
</feature>
<dbReference type="SUPFAM" id="SSF103473">
    <property type="entry name" value="MFS general substrate transporter"/>
    <property type="match status" value="1"/>
</dbReference>
<keyword evidence="2" id="KW-1003">Cell membrane</keyword>
<comment type="subcellular location">
    <subcellularLocation>
        <location evidence="1">Cell membrane</location>
        <topology evidence="1">Multi-pass membrane protein</topology>
    </subcellularLocation>
</comment>
<evidence type="ECO:0000256" key="6">
    <source>
        <dbReference type="SAM" id="Phobius"/>
    </source>
</evidence>
<dbReference type="InterPro" id="IPR011701">
    <property type="entry name" value="MFS"/>
</dbReference>
<accession>A0A1H4B4B2</accession>
<keyword evidence="8" id="KW-1185">Reference proteome</keyword>
<keyword evidence="5 6" id="KW-0472">Membrane</keyword>
<dbReference type="PANTHER" id="PTHR43124:SF10">
    <property type="entry name" value="PURINE EFFLUX PUMP PBUE"/>
    <property type="match status" value="1"/>
</dbReference>
<dbReference type="Pfam" id="PF07690">
    <property type="entry name" value="MFS_1"/>
    <property type="match status" value="1"/>
</dbReference>
<dbReference type="InterPro" id="IPR050189">
    <property type="entry name" value="MFS_Efflux_Transporters"/>
</dbReference>
<evidence type="ECO:0000256" key="4">
    <source>
        <dbReference type="ARBA" id="ARBA00022989"/>
    </source>
</evidence>
<feature type="transmembrane region" description="Helical" evidence="6">
    <location>
        <begin position="332"/>
        <end position="357"/>
    </location>
</feature>
<dbReference type="STRING" id="658218.SAMN05216562_3094"/>
<evidence type="ECO:0000313" key="7">
    <source>
        <dbReference type="EMBL" id="SEA42949.1"/>
    </source>
</evidence>
<dbReference type="Gene3D" id="1.20.1250.20">
    <property type="entry name" value="MFS general substrate transporter like domains"/>
    <property type="match status" value="2"/>
</dbReference>
<evidence type="ECO:0000313" key="8">
    <source>
        <dbReference type="Proteomes" id="UP000198658"/>
    </source>
</evidence>
<dbReference type="GO" id="GO:0005886">
    <property type="term" value="C:plasma membrane"/>
    <property type="evidence" value="ECO:0007669"/>
    <property type="project" value="UniProtKB-SubCell"/>
</dbReference>
<evidence type="ECO:0000256" key="3">
    <source>
        <dbReference type="ARBA" id="ARBA00022692"/>
    </source>
</evidence>
<dbReference type="Proteomes" id="UP000198658">
    <property type="component" value="Unassembled WGS sequence"/>
</dbReference>
<protein>
    <submittedName>
        <fullName evidence="7">Predicted arabinose efflux permease, MFS family</fullName>
    </submittedName>
</protein>
<feature type="transmembrane region" description="Helical" evidence="6">
    <location>
        <begin position="56"/>
        <end position="74"/>
    </location>
</feature>
<dbReference type="AlphaFoldDB" id="A0A1H4B4B2"/>
<feature type="transmembrane region" description="Helical" evidence="6">
    <location>
        <begin position="139"/>
        <end position="162"/>
    </location>
</feature>
<name>A0A1H4B4B2_9GAMM</name>
<keyword evidence="3 6" id="KW-0812">Transmembrane</keyword>
<dbReference type="RefSeq" id="WP_170833237.1">
    <property type="nucleotide sequence ID" value="NZ_FNQO01000004.1"/>
</dbReference>
<evidence type="ECO:0000256" key="5">
    <source>
        <dbReference type="ARBA" id="ARBA00023136"/>
    </source>
</evidence>
<feature type="transmembrane region" description="Helical" evidence="6">
    <location>
        <begin position="363"/>
        <end position="385"/>
    </location>
</feature>